<comment type="caution">
    <text evidence="1">The sequence shown here is derived from an EMBL/GenBank/DDBJ whole genome shotgun (WGS) entry which is preliminary data.</text>
</comment>
<name>A0ACC2WTI0_9TREE</name>
<dbReference type="Proteomes" id="UP001234202">
    <property type="component" value="Unassembled WGS sequence"/>
</dbReference>
<organism evidence="1 2">
    <name type="scientific">Naganishia onofrii</name>
    <dbReference type="NCBI Taxonomy" id="1851511"/>
    <lineage>
        <taxon>Eukaryota</taxon>
        <taxon>Fungi</taxon>
        <taxon>Dikarya</taxon>
        <taxon>Basidiomycota</taxon>
        <taxon>Agaricomycotina</taxon>
        <taxon>Tremellomycetes</taxon>
        <taxon>Filobasidiales</taxon>
        <taxon>Filobasidiaceae</taxon>
        <taxon>Naganishia</taxon>
    </lineage>
</organism>
<dbReference type="EMBL" id="JASBWV010000058">
    <property type="protein sequence ID" value="KAJ9114464.1"/>
    <property type="molecule type" value="Genomic_DNA"/>
</dbReference>
<gene>
    <name evidence="1" type="ORF">QFC24_007122</name>
</gene>
<evidence type="ECO:0000313" key="2">
    <source>
        <dbReference type="Proteomes" id="UP001234202"/>
    </source>
</evidence>
<protein>
    <submittedName>
        <fullName evidence="1">Uncharacterized protein</fullName>
    </submittedName>
</protein>
<evidence type="ECO:0000313" key="1">
    <source>
        <dbReference type="EMBL" id="KAJ9114464.1"/>
    </source>
</evidence>
<accession>A0ACC2WTI0</accession>
<keyword evidence="2" id="KW-1185">Reference proteome</keyword>
<sequence length="171" mass="19492">MPQSRRGRLPRTQQRRARRRAQASAGDTDHTDDHIYTLKTLRETEKKSDKVVAKFKTDFGNTSQPGCIPRSAADVIVDYLTAEDRYSDFKTASTAEKRRMIGEMQKEMDDLSMDAATRTFNSIRDFIVRLVRDCSRANALEKQTGAGLSSEEKLWLDVQRLKGTIHPNEPD</sequence>
<proteinExistence type="predicted"/>
<feature type="non-terminal residue" evidence="1">
    <location>
        <position position="171"/>
    </location>
</feature>
<reference evidence="1" key="1">
    <citation type="submission" date="2023-04" db="EMBL/GenBank/DDBJ databases">
        <title>Draft Genome sequencing of Naganishia species isolated from polar environments using Oxford Nanopore Technology.</title>
        <authorList>
            <person name="Leo P."/>
            <person name="Venkateswaran K."/>
        </authorList>
    </citation>
    <scope>NUCLEOTIDE SEQUENCE</scope>
    <source>
        <strain evidence="1">DBVPG 5303</strain>
    </source>
</reference>